<organism evidence="6 7">
    <name type="scientific">Demequina mangrovi</name>
    <dbReference type="NCBI Taxonomy" id="1043493"/>
    <lineage>
        <taxon>Bacteria</taxon>
        <taxon>Bacillati</taxon>
        <taxon>Actinomycetota</taxon>
        <taxon>Actinomycetes</taxon>
        <taxon>Micrococcales</taxon>
        <taxon>Demequinaceae</taxon>
        <taxon>Demequina</taxon>
    </lineage>
</organism>
<dbReference type="EMBL" id="FNZI01000002">
    <property type="protein sequence ID" value="SEJ23638.1"/>
    <property type="molecule type" value="Genomic_DNA"/>
</dbReference>
<dbReference type="STRING" id="1043493.SAMN05421637_1269"/>
<reference evidence="7" key="1">
    <citation type="submission" date="2016-10" db="EMBL/GenBank/DDBJ databases">
        <authorList>
            <person name="Varghese N."/>
        </authorList>
    </citation>
    <scope>NUCLEOTIDE SEQUENCE [LARGE SCALE GENOMIC DNA]</scope>
    <source>
        <strain evidence="7">DSM 24868</strain>
    </source>
</reference>
<gene>
    <name evidence="6" type="ORF">SAMN05421637_1269</name>
</gene>
<dbReference type="Gene3D" id="1.10.357.10">
    <property type="entry name" value="Tetracycline Repressor, domain 2"/>
    <property type="match status" value="1"/>
</dbReference>
<feature type="DNA-binding region" description="H-T-H motif" evidence="4">
    <location>
        <begin position="35"/>
        <end position="54"/>
    </location>
</feature>
<accession>A0A1H6X3L2</accession>
<dbReference type="PANTHER" id="PTHR30055">
    <property type="entry name" value="HTH-TYPE TRANSCRIPTIONAL REGULATOR RUTR"/>
    <property type="match status" value="1"/>
</dbReference>
<evidence type="ECO:0000259" key="5">
    <source>
        <dbReference type="PROSITE" id="PS50977"/>
    </source>
</evidence>
<dbReference type="eggNOG" id="COG1309">
    <property type="taxonomic scope" value="Bacteria"/>
</dbReference>
<evidence type="ECO:0000256" key="1">
    <source>
        <dbReference type="ARBA" id="ARBA00023015"/>
    </source>
</evidence>
<proteinExistence type="predicted"/>
<evidence type="ECO:0000256" key="3">
    <source>
        <dbReference type="ARBA" id="ARBA00023163"/>
    </source>
</evidence>
<evidence type="ECO:0000313" key="7">
    <source>
        <dbReference type="Proteomes" id="UP000183315"/>
    </source>
</evidence>
<protein>
    <submittedName>
        <fullName evidence="6">Transcriptional regulator, TetR family</fullName>
    </submittedName>
</protein>
<dbReference type="InterPro" id="IPR050109">
    <property type="entry name" value="HTH-type_TetR-like_transc_reg"/>
</dbReference>
<evidence type="ECO:0000256" key="4">
    <source>
        <dbReference type="PROSITE-ProRule" id="PRU00335"/>
    </source>
</evidence>
<sequence>MATKSNRGPSAAAENRAALVAAARDVFAEQGVDGPISAVARRAGVGQASLYRHFPTRESLAYAVFEENLASIERLAASPEATLRDVTDLVTHQIEGTAALIAYASGSERQEMRALEERMEAAIAGKVAAAKADGTIADETTVEDVMLAIGMLAALVVRAPAGSRHARVAQAWDLLMRGLGAAGTPSRIVP</sequence>
<dbReference type="Pfam" id="PF00440">
    <property type="entry name" value="TetR_N"/>
    <property type="match status" value="1"/>
</dbReference>
<evidence type="ECO:0000313" key="6">
    <source>
        <dbReference type="EMBL" id="SEJ23638.1"/>
    </source>
</evidence>
<dbReference type="InterPro" id="IPR036271">
    <property type="entry name" value="Tet_transcr_reg_TetR-rel_C_sf"/>
</dbReference>
<dbReference type="RefSeq" id="WP_042214039.1">
    <property type="nucleotide sequence ID" value="NZ_BBLU01000005.1"/>
</dbReference>
<evidence type="ECO:0000256" key="2">
    <source>
        <dbReference type="ARBA" id="ARBA00023125"/>
    </source>
</evidence>
<keyword evidence="7" id="KW-1185">Reference proteome</keyword>
<keyword evidence="3" id="KW-0804">Transcription</keyword>
<keyword evidence="1" id="KW-0805">Transcription regulation</keyword>
<dbReference type="SUPFAM" id="SSF48498">
    <property type="entry name" value="Tetracyclin repressor-like, C-terminal domain"/>
    <property type="match status" value="1"/>
</dbReference>
<dbReference type="Proteomes" id="UP000183315">
    <property type="component" value="Unassembled WGS sequence"/>
</dbReference>
<dbReference type="GO" id="GO:0000976">
    <property type="term" value="F:transcription cis-regulatory region binding"/>
    <property type="evidence" value="ECO:0007669"/>
    <property type="project" value="TreeGrafter"/>
</dbReference>
<dbReference type="GO" id="GO:0003700">
    <property type="term" value="F:DNA-binding transcription factor activity"/>
    <property type="evidence" value="ECO:0007669"/>
    <property type="project" value="TreeGrafter"/>
</dbReference>
<dbReference type="PROSITE" id="PS50977">
    <property type="entry name" value="HTH_TETR_2"/>
    <property type="match status" value="1"/>
</dbReference>
<dbReference type="PANTHER" id="PTHR30055:SF234">
    <property type="entry name" value="HTH-TYPE TRANSCRIPTIONAL REGULATOR BETI"/>
    <property type="match status" value="1"/>
</dbReference>
<dbReference type="AlphaFoldDB" id="A0A1H6X3L2"/>
<dbReference type="SUPFAM" id="SSF46689">
    <property type="entry name" value="Homeodomain-like"/>
    <property type="match status" value="1"/>
</dbReference>
<keyword evidence="2 4" id="KW-0238">DNA-binding</keyword>
<feature type="domain" description="HTH tetR-type" evidence="5">
    <location>
        <begin position="13"/>
        <end position="72"/>
    </location>
</feature>
<dbReference type="InterPro" id="IPR001647">
    <property type="entry name" value="HTH_TetR"/>
</dbReference>
<dbReference type="PRINTS" id="PR00455">
    <property type="entry name" value="HTHTETR"/>
</dbReference>
<name>A0A1H6X3L2_9MICO</name>
<dbReference type="InterPro" id="IPR009057">
    <property type="entry name" value="Homeodomain-like_sf"/>
</dbReference>